<evidence type="ECO:0000313" key="3">
    <source>
        <dbReference type="Proteomes" id="UP000326950"/>
    </source>
</evidence>
<feature type="compositionally biased region" description="Polar residues" evidence="1">
    <location>
        <begin position="574"/>
        <end position="583"/>
    </location>
</feature>
<feature type="region of interest" description="Disordered" evidence="1">
    <location>
        <begin position="101"/>
        <end position="146"/>
    </location>
</feature>
<protein>
    <submittedName>
        <fullName evidence="2">Uncharacterized protein</fullName>
    </submittedName>
</protein>
<dbReference type="AlphaFoldDB" id="A0A5N6VBK3"/>
<gene>
    <name evidence="2" type="ORF">BDV40DRAFT_250904</name>
</gene>
<dbReference type="OrthoDB" id="4510170at2759"/>
<keyword evidence="3" id="KW-1185">Reference proteome</keyword>
<organism evidence="2 3">
    <name type="scientific">Aspergillus tamarii</name>
    <dbReference type="NCBI Taxonomy" id="41984"/>
    <lineage>
        <taxon>Eukaryota</taxon>
        <taxon>Fungi</taxon>
        <taxon>Dikarya</taxon>
        <taxon>Ascomycota</taxon>
        <taxon>Pezizomycotina</taxon>
        <taxon>Eurotiomycetes</taxon>
        <taxon>Eurotiomycetidae</taxon>
        <taxon>Eurotiales</taxon>
        <taxon>Aspergillaceae</taxon>
        <taxon>Aspergillus</taxon>
        <taxon>Aspergillus subgen. Circumdati</taxon>
    </lineage>
</organism>
<dbReference type="Proteomes" id="UP000326950">
    <property type="component" value="Unassembled WGS sequence"/>
</dbReference>
<feature type="region of interest" description="Disordered" evidence="1">
    <location>
        <begin position="551"/>
        <end position="583"/>
    </location>
</feature>
<sequence length="583" mass="66281">MDTEENSSSVWVLDPVETEGAKEYYYKLPQTVQNREKGKKIELHDGGQITKENLEKDDEVPLNGQYARINKDNVMEFWAPGGQYYGELAKQVYVSKKWMKDPLPPVTKRTRKPPASGNNAEGNGKNKRGENKEGEDNGKDKMGKANVDTQQRHIFARNQNGQAFKLMLNDRIGSLEDYIKRAIKSPQTGARWGRYVKVPARLYLVPIDRSDAAMKQLEEDVSKVQETDKSQVVEVKRATEVLKKLADDEPKYRKIATSPLRQYETWIEETDYRRYNTAIPTQPLPTSQQVDEAKKLIKSPTPEQQKVVNNSNRAAGVPHPTRQHFLATVVTVDKMKAKPETREEDQLKVMGESATEIAKKFGWQEDKQSDDWPVPRTLSEWLHRIAFSWGGLGAAGDGQTAQSRANLIFGSFECNSLMTRYERAWQRLVEKEDSYRKSINQSKAQGVLSTDIRRDYYTTCFGDNELQSRQPPHLTNVEVPHWICCAMDYSLNLDCRGLRGQCGDLKTTFYPLQRGFFTTFESNLDMVILERLYTRAKVSQAVKATLPGMHSRTLVKRPKPGSSGIPRKIPKPGQPSTSAISVI</sequence>
<reference evidence="2 3" key="1">
    <citation type="submission" date="2019-04" db="EMBL/GenBank/DDBJ databases">
        <title>Friends and foes A comparative genomics study of 23 Aspergillus species from section Flavi.</title>
        <authorList>
            <consortium name="DOE Joint Genome Institute"/>
            <person name="Kjaerbolling I."/>
            <person name="Vesth T."/>
            <person name="Frisvad J.C."/>
            <person name="Nybo J.L."/>
            <person name="Theobald S."/>
            <person name="Kildgaard S."/>
            <person name="Isbrandt T."/>
            <person name="Kuo A."/>
            <person name="Sato A."/>
            <person name="Lyhne E.K."/>
            <person name="Kogle M.E."/>
            <person name="Wiebenga A."/>
            <person name="Kun R.S."/>
            <person name="Lubbers R.J."/>
            <person name="Makela M.R."/>
            <person name="Barry K."/>
            <person name="Chovatia M."/>
            <person name="Clum A."/>
            <person name="Daum C."/>
            <person name="Haridas S."/>
            <person name="He G."/>
            <person name="LaButti K."/>
            <person name="Lipzen A."/>
            <person name="Mondo S."/>
            <person name="Riley R."/>
            <person name="Salamov A."/>
            <person name="Simmons B.A."/>
            <person name="Magnuson J.K."/>
            <person name="Henrissat B."/>
            <person name="Mortensen U.H."/>
            <person name="Larsen T.O."/>
            <person name="Devries R.P."/>
            <person name="Grigoriev I.V."/>
            <person name="Machida M."/>
            <person name="Baker S.E."/>
            <person name="Andersen M.R."/>
        </authorList>
    </citation>
    <scope>NUCLEOTIDE SEQUENCE [LARGE SCALE GENOMIC DNA]</scope>
    <source>
        <strain evidence="2 3">CBS 117626</strain>
    </source>
</reference>
<evidence type="ECO:0000256" key="1">
    <source>
        <dbReference type="SAM" id="MobiDB-lite"/>
    </source>
</evidence>
<name>A0A5N6VBK3_ASPTM</name>
<evidence type="ECO:0000313" key="2">
    <source>
        <dbReference type="EMBL" id="KAE8168406.1"/>
    </source>
</evidence>
<feature type="compositionally biased region" description="Basic and acidic residues" evidence="1">
    <location>
        <begin position="127"/>
        <end position="143"/>
    </location>
</feature>
<dbReference type="EMBL" id="ML738585">
    <property type="protein sequence ID" value="KAE8168406.1"/>
    <property type="molecule type" value="Genomic_DNA"/>
</dbReference>
<accession>A0A5N6VBK3</accession>
<proteinExistence type="predicted"/>